<evidence type="ECO:0000313" key="2">
    <source>
        <dbReference type="EMBL" id="KAL3645654.1"/>
    </source>
</evidence>
<dbReference type="AlphaFoldDB" id="A0ABD3DXT4"/>
<proteinExistence type="inferred from homology"/>
<dbReference type="PANTHER" id="PTHR31087">
    <property type="match status" value="1"/>
</dbReference>
<dbReference type="InterPro" id="IPR025659">
    <property type="entry name" value="Tubby-like_C"/>
</dbReference>
<dbReference type="SUPFAM" id="SSF54518">
    <property type="entry name" value="Tubby C-terminal domain-like"/>
    <property type="match status" value="1"/>
</dbReference>
<evidence type="ECO:0000313" key="3">
    <source>
        <dbReference type="Proteomes" id="UP001632038"/>
    </source>
</evidence>
<organism evidence="2 3">
    <name type="scientific">Castilleja foliolosa</name>
    <dbReference type="NCBI Taxonomy" id="1961234"/>
    <lineage>
        <taxon>Eukaryota</taxon>
        <taxon>Viridiplantae</taxon>
        <taxon>Streptophyta</taxon>
        <taxon>Embryophyta</taxon>
        <taxon>Tracheophyta</taxon>
        <taxon>Spermatophyta</taxon>
        <taxon>Magnoliopsida</taxon>
        <taxon>eudicotyledons</taxon>
        <taxon>Gunneridae</taxon>
        <taxon>Pentapetalae</taxon>
        <taxon>asterids</taxon>
        <taxon>lamiids</taxon>
        <taxon>Lamiales</taxon>
        <taxon>Orobanchaceae</taxon>
        <taxon>Pedicularideae</taxon>
        <taxon>Castillejinae</taxon>
        <taxon>Castilleja</taxon>
    </lineage>
</organism>
<reference evidence="3" key="1">
    <citation type="journal article" date="2024" name="IScience">
        <title>Strigolactones Initiate the Formation of Haustorium-like Structures in Castilleja.</title>
        <authorList>
            <person name="Buerger M."/>
            <person name="Peterson D."/>
            <person name="Chory J."/>
        </authorList>
    </citation>
    <scope>NUCLEOTIDE SEQUENCE [LARGE SCALE GENOMIC DNA]</scope>
</reference>
<dbReference type="InterPro" id="IPR007612">
    <property type="entry name" value="LOR"/>
</dbReference>
<name>A0ABD3DXT4_9LAMI</name>
<dbReference type="PANTHER" id="PTHR31087:SF14">
    <property type="entry name" value="PROTEIN LURP-ONE-RELATED 17"/>
    <property type="match status" value="1"/>
</dbReference>
<dbReference type="InterPro" id="IPR038595">
    <property type="entry name" value="LOR_sf"/>
</dbReference>
<protein>
    <recommendedName>
        <fullName evidence="4">Protein LURP-one-related 17</fullName>
    </recommendedName>
</protein>
<evidence type="ECO:0008006" key="4">
    <source>
        <dbReference type="Google" id="ProtNLM"/>
    </source>
</evidence>
<sequence length="229" mass="25807">MISLLKSRARTVHHYQEEEKKESKNEESCIEEKKESKNQESCISLTVWRKSLLLSCKGFTVIGSDGSLVYRVDNYTGRPDPIVLMDGSGDPIFTICRRKKLKVVTDNYWLVYEGEVCKTSIDESSKKPIFSVRKNISIMKTKTNVLAYVYGGVSEKGYDYMIEGSYGQRSCKILDDSRRVLSEIKKKEALSTGGGGVSFGLEVFDLVVNPGFDSRFAMAIVLLLDQMFS</sequence>
<dbReference type="EMBL" id="JAVIJP010000013">
    <property type="protein sequence ID" value="KAL3645654.1"/>
    <property type="molecule type" value="Genomic_DNA"/>
</dbReference>
<dbReference type="Proteomes" id="UP001632038">
    <property type="component" value="Unassembled WGS sequence"/>
</dbReference>
<keyword evidence="3" id="KW-1185">Reference proteome</keyword>
<accession>A0ABD3DXT4</accession>
<comment type="caution">
    <text evidence="2">The sequence shown here is derived from an EMBL/GenBank/DDBJ whole genome shotgun (WGS) entry which is preliminary data.</text>
</comment>
<gene>
    <name evidence="2" type="ORF">CASFOL_010834</name>
</gene>
<dbReference type="Gene3D" id="2.40.160.200">
    <property type="entry name" value="LURP1-related"/>
    <property type="match status" value="1"/>
</dbReference>
<comment type="similarity">
    <text evidence="1">Belongs to the LOR family.</text>
</comment>
<dbReference type="Pfam" id="PF04525">
    <property type="entry name" value="LOR"/>
    <property type="match status" value="1"/>
</dbReference>
<evidence type="ECO:0000256" key="1">
    <source>
        <dbReference type="ARBA" id="ARBA00005437"/>
    </source>
</evidence>